<accession>A0ABR1ISH8</accession>
<evidence type="ECO:0000256" key="1">
    <source>
        <dbReference type="SAM" id="Phobius"/>
    </source>
</evidence>
<dbReference type="Proteomes" id="UP001498398">
    <property type="component" value="Unassembled WGS sequence"/>
</dbReference>
<dbReference type="EMBL" id="JBANRG010000070">
    <property type="protein sequence ID" value="KAK7440040.1"/>
    <property type="molecule type" value="Genomic_DNA"/>
</dbReference>
<keyword evidence="1" id="KW-1133">Transmembrane helix</keyword>
<name>A0ABR1ISH8_9AGAR</name>
<reference evidence="3 4" key="1">
    <citation type="submission" date="2024-01" db="EMBL/GenBank/DDBJ databases">
        <title>A draft genome for the cacao thread blight pathogen Marasmiellus scandens.</title>
        <authorList>
            <person name="Baruah I.K."/>
            <person name="Leung J."/>
            <person name="Bukari Y."/>
            <person name="Amoako-Attah I."/>
            <person name="Meinhardt L.W."/>
            <person name="Bailey B.A."/>
            <person name="Cohen S.P."/>
        </authorList>
    </citation>
    <scope>NUCLEOTIDE SEQUENCE [LARGE SCALE GENOMIC DNA]</scope>
    <source>
        <strain evidence="3 4">GH-19</strain>
    </source>
</reference>
<evidence type="ECO:0000313" key="4">
    <source>
        <dbReference type="Proteomes" id="UP001498398"/>
    </source>
</evidence>
<organism evidence="3 4">
    <name type="scientific">Marasmiellus scandens</name>
    <dbReference type="NCBI Taxonomy" id="2682957"/>
    <lineage>
        <taxon>Eukaryota</taxon>
        <taxon>Fungi</taxon>
        <taxon>Dikarya</taxon>
        <taxon>Basidiomycota</taxon>
        <taxon>Agaricomycotina</taxon>
        <taxon>Agaricomycetes</taxon>
        <taxon>Agaricomycetidae</taxon>
        <taxon>Agaricales</taxon>
        <taxon>Marasmiineae</taxon>
        <taxon>Omphalotaceae</taxon>
        <taxon>Marasmiellus</taxon>
    </lineage>
</organism>
<evidence type="ECO:0008006" key="5">
    <source>
        <dbReference type="Google" id="ProtNLM"/>
    </source>
</evidence>
<keyword evidence="1" id="KW-0472">Membrane</keyword>
<sequence>MRSFGIFATLALAAVSYAAPFSPAAKVPSLALVSAEVPAVNTGDVSIHARCDTGCKSLPDIITGVTVEITPLIDELKSLSAVDCTIEKITPIVDEMKVILSGAIVDVKALVGVSLSVVLTTANGVLSLIDLCNLIATLYTLIFGAFGIVLKLVATVEYNGVCGIFAEVGFLLATLLHLIISIVGGILFILQPLLTVCLSVIVQIGCSSAFGFIFGLAL</sequence>
<evidence type="ECO:0000256" key="2">
    <source>
        <dbReference type="SAM" id="SignalP"/>
    </source>
</evidence>
<evidence type="ECO:0000313" key="3">
    <source>
        <dbReference type="EMBL" id="KAK7440040.1"/>
    </source>
</evidence>
<gene>
    <name evidence="3" type="ORF">VKT23_017291</name>
</gene>
<keyword evidence="4" id="KW-1185">Reference proteome</keyword>
<feature type="signal peptide" evidence="2">
    <location>
        <begin position="1"/>
        <end position="18"/>
    </location>
</feature>
<feature type="transmembrane region" description="Helical" evidence="1">
    <location>
        <begin position="131"/>
        <end position="150"/>
    </location>
</feature>
<feature type="chain" id="PRO_5046931753" description="Transmembrane protein" evidence="2">
    <location>
        <begin position="19"/>
        <end position="218"/>
    </location>
</feature>
<protein>
    <recommendedName>
        <fullName evidence="5">Transmembrane protein</fullName>
    </recommendedName>
</protein>
<keyword evidence="2" id="KW-0732">Signal</keyword>
<feature type="transmembrane region" description="Helical" evidence="1">
    <location>
        <begin position="197"/>
        <end position="217"/>
    </location>
</feature>
<keyword evidence="1" id="KW-0812">Transmembrane</keyword>
<comment type="caution">
    <text evidence="3">The sequence shown here is derived from an EMBL/GenBank/DDBJ whole genome shotgun (WGS) entry which is preliminary data.</text>
</comment>
<feature type="transmembrane region" description="Helical" evidence="1">
    <location>
        <begin position="98"/>
        <end position="119"/>
    </location>
</feature>
<feature type="transmembrane region" description="Helical" evidence="1">
    <location>
        <begin position="170"/>
        <end position="190"/>
    </location>
</feature>
<proteinExistence type="predicted"/>